<proteinExistence type="predicted"/>
<evidence type="ECO:0000259" key="3">
    <source>
        <dbReference type="PROSITE" id="PS50234"/>
    </source>
</evidence>
<reference evidence="4 5" key="1">
    <citation type="journal article" date="2021" name="Front. Microbiol.">
        <title>Aerobic Denitrification and Heterotrophic Sulfur Oxidation in the Genus Halomonas Revealed by Six Novel Species Characterizations and Genome-Based Analysis.</title>
        <authorList>
            <person name="Wang L."/>
            <person name="Shao Z."/>
        </authorList>
    </citation>
    <scope>NUCLEOTIDE SEQUENCE [LARGE SCALE GENOMIC DNA]</scope>
    <source>
        <strain evidence="4 5">MCCC 1A11036</strain>
    </source>
</reference>
<feature type="signal peptide" evidence="2">
    <location>
        <begin position="1"/>
        <end position="27"/>
    </location>
</feature>
<evidence type="ECO:0000313" key="4">
    <source>
        <dbReference type="EMBL" id="MCE8020124.1"/>
    </source>
</evidence>
<accession>A0ABS9AEG5</accession>
<comment type="caution">
    <text evidence="4">The sequence shown here is derived from an EMBL/GenBank/DDBJ whole genome shotgun (WGS) entry which is preliminary data.</text>
</comment>
<feature type="chain" id="PRO_5047095835" evidence="2">
    <location>
        <begin position="28"/>
        <end position="617"/>
    </location>
</feature>
<evidence type="ECO:0000256" key="1">
    <source>
        <dbReference type="SAM" id="Phobius"/>
    </source>
</evidence>
<dbReference type="EMBL" id="JABFTT010000005">
    <property type="protein sequence ID" value="MCE8020124.1"/>
    <property type="molecule type" value="Genomic_DNA"/>
</dbReference>
<organism evidence="4 5">
    <name type="scientific">Billgrantia zhangzhouensis</name>
    <dbReference type="NCBI Taxonomy" id="2733481"/>
    <lineage>
        <taxon>Bacteria</taxon>
        <taxon>Pseudomonadati</taxon>
        <taxon>Pseudomonadota</taxon>
        <taxon>Gammaproteobacteria</taxon>
        <taxon>Oceanospirillales</taxon>
        <taxon>Halomonadaceae</taxon>
        <taxon>Billgrantia</taxon>
    </lineage>
</organism>
<dbReference type="SMART" id="SM00327">
    <property type="entry name" value="VWA"/>
    <property type="match status" value="1"/>
</dbReference>
<protein>
    <submittedName>
        <fullName evidence="4">VWA domain-containing protein</fullName>
    </submittedName>
</protein>
<dbReference type="PROSITE" id="PS50234">
    <property type="entry name" value="VWFA"/>
    <property type="match status" value="1"/>
</dbReference>
<dbReference type="Proteomes" id="UP001320122">
    <property type="component" value="Unassembled WGS sequence"/>
</dbReference>
<name>A0ABS9AEG5_9GAMM</name>
<sequence length="617" mass="68203">MGREWNKVWHWLAGLAGSLIVSSHLMAAPIEATPEVRVIVDVSGSMRHNDPDQLAAEALELLVALMPSGARAGVWTFGERVANPLPLGPVNMEWRDRARALTPRLVDYQQYTDIESALYEAAVAEPVERQRHLLLFTDGKIDLPAWRGRKPNIDQASRAALLEEHGPWLAEEGVVVHAIAFSDEADLELVERLSQLTGGLSSKVADPEALLGAFLAIVDRIFPTDRAPITDQRFVIEPGLRGFTALLFRGEEAPELVAPDGSRYSAEAPPEGAEWRSESRYDLVHVPNPQPGQWRVEGAPGQDSRITVESPLSLQLAGVPDAFYLGFDVPVEAWLAREGEPVGTEALPAHLRLTAELHDESGSVQSAVVLRQQEERFVGRLPAPALGGTAQFVVRAEGQGFRRQRVQPVNVLPAVSARHDEANQQVLLSAEHPLLDRDNTRLHGQLQGAHLEAEAVAERRWSMALPELDTALSVPLILRAEVTLEGETRELILPRLLLFPSVATAIDQVDASPALDVVRFHEELAPVREPRATQRTPLPEPVERIVRRVQELPGAAQERWREWRPMLAKPLEDAARDPRQSWLLLAAGILAVGLVLLALWRIALRRRRGGVREEPHV</sequence>
<keyword evidence="1" id="KW-0812">Transmembrane</keyword>
<dbReference type="RefSeq" id="WP_234273486.1">
    <property type="nucleotide sequence ID" value="NZ_JABFTT010000005.1"/>
</dbReference>
<dbReference type="Gene3D" id="3.40.50.410">
    <property type="entry name" value="von Willebrand factor, type A domain"/>
    <property type="match status" value="1"/>
</dbReference>
<dbReference type="InterPro" id="IPR036465">
    <property type="entry name" value="vWFA_dom_sf"/>
</dbReference>
<evidence type="ECO:0000256" key="2">
    <source>
        <dbReference type="SAM" id="SignalP"/>
    </source>
</evidence>
<keyword evidence="1" id="KW-0472">Membrane</keyword>
<dbReference type="CDD" id="cd00198">
    <property type="entry name" value="vWFA"/>
    <property type="match status" value="1"/>
</dbReference>
<dbReference type="InterPro" id="IPR002035">
    <property type="entry name" value="VWF_A"/>
</dbReference>
<gene>
    <name evidence="4" type="ORF">HOP51_08340</name>
</gene>
<keyword evidence="2" id="KW-0732">Signal</keyword>
<feature type="domain" description="VWFA" evidence="3">
    <location>
        <begin position="35"/>
        <end position="221"/>
    </location>
</feature>
<feature type="transmembrane region" description="Helical" evidence="1">
    <location>
        <begin position="582"/>
        <end position="603"/>
    </location>
</feature>
<evidence type="ECO:0000313" key="5">
    <source>
        <dbReference type="Proteomes" id="UP001320122"/>
    </source>
</evidence>
<keyword evidence="5" id="KW-1185">Reference proteome</keyword>
<keyword evidence="1" id="KW-1133">Transmembrane helix</keyword>
<dbReference type="SUPFAM" id="SSF53300">
    <property type="entry name" value="vWA-like"/>
    <property type="match status" value="1"/>
</dbReference>
<dbReference type="Pfam" id="PF13519">
    <property type="entry name" value="VWA_2"/>
    <property type="match status" value="1"/>
</dbReference>